<proteinExistence type="inferred from homology"/>
<feature type="domain" description="Leucine-rich repeat-containing N-terminal plant-type" evidence="14">
    <location>
        <begin position="45"/>
        <end position="80"/>
    </location>
</feature>
<feature type="transmembrane region" description="Helical" evidence="12">
    <location>
        <begin position="933"/>
        <end position="957"/>
    </location>
</feature>
<dbReference type="Gene3D" id="3.80.10.10">
    <property type="entry name" value="Ribonuclease Inhibitor"/>
    <property type="match status" value="3"/>
</dbReference>
<evidence type="ECO:0000256" key="12">
    <source>
        <dbReference type="SAM" id="Phobius"/>
    </source>
</evidence>
<dbReference type="Pfam" id="PF08263">
    <property type="entry name" value="LRRNT_2"/>
    <property type="match status" value="1"/>
</dbReference>
<evidence type="ECO:0000256" key="2">
    <source>
        <dbReference type="ARBA" id="ARBA00009592"/>
    </source>
</evidence>
<evidence type="ECO:0000259" key="15">
    <source>
        <dbReference type="Pfam" id="PF23598"/>
    </source>
</evidence>
<comment type="caution">
    <text evidence="16">The sequence shown here is derived from an EMBL/GenBank/DDBJ whole genome shotgun (WGS) entry which is preliminary data.</text>
</comment>
<evidence type="ECO:0000256" key="8">
    <source>
        <dbReference type="ARBA" id="ARBA00022989"/>
    </source>
</evidence>
<keyword evidence="7" id="KW-0677">Repeat</keyword>
<dbReference type="Pfam" id="PF23598">
    <property type="entry name" value="LRR_14"/>
    <property type="match status" value="1"/>
</dbReference>
<dbReference type="FunFam" id="3.80.10.10:FF:000649">
    <property type="entry name" value="Leucine Rich Repeat family protein"/>
    <property type="match status" value="2"/>
</dbReference>
<evidence type="ECO:0000256" key="5">
    <source>
        <dbReference type="ARBA" id="ARBA00022692"/>
    </source>
</evidence>
<accession>A0A2P6RY00</accession>
<dbReference type="GO" id="GO:0004674">
    <property type="term" value="F:protein serine/threonine kinase activity"/>
    <property type="evidence" value="ECO:0007669"/>
    <property type="project" value="UniProtKB-KW"/>
</dbReference>
<dbReference type="InterPro" id="IPR032675">
    <property type="entry name" value="LRR_dom_sf"/>
</dbReference>
<keyword evidence="3" id="KW-1003">Cell membrane</keyword>
<feature type="signal peptide" evidence="13">
    <location>
        <begin position="1"/>
        <end position="24"/>
    </location>
</feature>
<dbReference type="FunFam" id="3.80.10.10:FF:000111">
    <property type="entry name" value="LRR receptor-like serine/threonine-protein kinase ERECTA"/>
    <property type="match status" value="1"/>
</dbReference>
<keyword evidence="6 13" id="KW-0732">Signal</keyword>
<evidence type="ECO:0000256" key="10">
    <source>
        <dbReference type="ARBA" id="ARBA00023170"/>
    </source>
</evidence>
<evidence type="ECO:0000256" key="3">
    <source>
        <dbReference type="ARBA" id="ARBA00022475"/>
    </source>
</evidence>
<keyword evidence="16" id="KW-0723">Serine/threonine-protein kinase</keyword>
<dbReference type="GO" id="GO:0005886">
    <property type="term" value="C:plasma membrane"/>
    <property type="evidence" value="ECO:0007669"/>
    <property type="project" value="UniProtKB-SubCell"/>
</dbReference>
<evidence type="ECO:0000256" key="13">
    <source>
        <dbReference type="SAM" id="SignalP"/>
    </source>
</evidence>
<keyword evidence="16" id="KW-0808">Transferase</keyword>
<feature type="chain" id="PRO_5015203715" evidence="13">
    <location>
        <begin position="25"/>
        <end position="986"/>
    </location>
</feature>
<dbReference type="EC" id="2.7.11.1" evidence="16"/>
<dbReference type="SMART" id="SM00369">
    <property type="entry name" value="LRR_TYP"/>
    <property type="match status" value="11"/>
</dbReference>
<keyword evidence="8 12" id="KW-1133">Transmembrane helix</keyword>
<organism evidence="16 17">
    <name type="scientific">Rosa chinensis</name>
    <name type="common">China rose</name>
    <dbReference type="NCBI Taxonomy" id="74649"/>
    <lineage>
        <taxon>Eukaryota</taxon>
        <taxon>Viridiplantae</taxon>
        <taxon>Streptophyta</taxon>
        <taxon>Embryophyta</taxon>
        <taxon>Tracheophyta</taxon>
        <taxon>Spermatophyta</taxon>
        <taxon>Magnoliopsida</taxon>
        <taxon>eudicotyledons</taxon>
        <taxon>Gunneridae</taxon>
        <taxon>Pentapetalae</taxon>
        <taxon>rosids</taxon>
        <taxon>fabids</taxon>
        <taxon>Rosales</taxon>
        <taxon>Rosaceae</taxon>
        <taxon>Rosoideae</taxon>
        <taxon>Rosoideae incertae sedis</taxon>
        <taxon>Rosa</taxon>
    </lineage>
</organism>
<dbReference type="Proteomes" id="UP000238479">
    <property type="component" value="Chromosome 2"/>
</dbReference>
<dbReference type="PANTHER" id="PTHR48063:SF81">
    <property type="entry name" value="LEUCINE-RICH REPEAT-CONTAINING N-TERMINAL PLANT-TYPE DOMAIN-CONTAINING PROTEIN"/>
    <property type="match status" value="1"/>
</dbReference>
<keyword evidence="16" id="KW-0418">Kinase</keyword>
<name>A0A2P6RY00_ROSCH</name>
<keyword evidence="9 12" id="KW-0472">Membrane</keyword>
<evidence type="ECO:0000256" key="9">
    <source>
        <dbReference type="ARBA" id="ARBA00023136"/>
    </source>
</evidence>
<dbReference type="InterPro" id="IPR055414">
    <property type="entry name" value="LRR_R13L4/SHOC2-like"/>
</dbReference>
<evidence type="ECO:0000256" key="11">
    <source>
        <dbReference type="ARBA" id="ARBA00023180"/>
    </source>
</evidence>
<dbReference type="InterPro" id="IPR003591">
    <property type="entry name" value="Leu-rich_rpt_typical-subtyp"/>
</dbReference>
<evidence type="ECO:0000313" key="16">
    <source>
        <dbReference type="EMBL" id="PRQ51319.1"/>
    </source>
</evidence>
<keyword evidence="5 12" id="KW-0812">Transmembrane</keyword>
<protein>
    <submittedName>
        <fullName evidence="16">Putative non-specific serine/threonine protein kinase</fullName>
        <ecNumber evidence="16">2.7.11.1</ecNumber>
    </submittedName>
</protein>
<dbReference type="STRING" id="74649.A0A2P6RY00"/>
<dbReference type="InterPro" id="IPR001611">
    <property type="entry name" value="Leu-rich_rpt"/>
</dbReference>
<keyword evidence="4" id="KW-0433">Leucine-rich repeat</keyword>
<keyword evidence="11" id="KW-0325">Glycoprotein</keyword>
<comment type="subcellular location">
    <subcellularLocation>
        <location evidence="1">Cell membrane</location>
        <topology evidence="1">Single-pass type I membrane protein</topology>
    </subcellularLocation>
</comment>
<evidence type="ECO:0000256" key="6">
    <source>
        <dbReference type="ARBA" id="ARBA00022729"/>
    </source>
</evidence>
<dbReference type="PANTHER" id="PTHR48063">
    <property type="entry name" value="LRR RECEPTOR-LIKE KINASE"/>
    <property type="match status" value="1"/>
</dbReference>
<keyword evidence="17" id="KW-1185">Reference proteome</keyword>
<dbReference type="InterPro" id="IPR046956">
    <property type="entry name" value="RLP23-like"/>
</dbReference>
<dbReference type="Pfam" id="PF13855">
    <property type="entry name" value="LRR_8"/>
    <property type="match status" value="2"/>
</dbReference>
<dbReference type="Pfam" id="PF00560">
    <property type="entry name" value="LRR_1"/>
    <property type="match status" value="6"/>
</dbReference>
<evidence type="ECO:0000256" key="7">
    <source>
        <dbReference type="ARBA" id="ARBA00022737"/>
    </source>
</evidence>
<dbReference type="InterPro" id="IPR013210">
    <property type="entry name" value="LRR_N_plant-typ"/>
</dbReference>
<evidence type="ECO:0000256" key="1">
    <source>
        <dbReference type="ARBA" id="ARBA00004251"/>
    </source>
</evidence>
<dbReference type="OMA" id="MFISISH"/>
<evidence type="ECO:0000259" key="14">
    <source>
        <dbReference type="Pfam" id="PF08263"/>
    </source>
</evidence>
<comment type="similarity">
    <text evidence="2">Belongs to the RLP family.</text>
</comment>
<reference evidence="16 17" key="1">
    <citation type="journal article" date="2018" name="Nat. Genet.">
        <title>The Rosa genome provides new insights in the design of modern roses.</title>
        <authorList>
            <person name="Bendahmane M."/>
        </authorList>
    </citation>
    <scope>NUCLEOTIDE SEQUENCE [LARGE SCALE GENOMIC DNA]</scope>
    <source>
        <strain evidence="17">cv. Old Blush</strain>
    </source>
</reference>
<dbReference type="EMBL" id="PDCK01000040">
    <property type="protein sequence ID" value="PRQ51319.1"/>
    <property type="molecule type" value="Genomic_DNA"/>
</dbReference>
<dbReference type="AlphaFoldDB" id="A0A2P6RY00"/>
<dbReference type="SUPFAM" id="SSF52058">
    <property type="entry name" value="L domain-like"/>
    <property type="match status" value="2"/>
</dbReference>
<evidence type="ECO:0000256" key="4">
    <source>
        <dbReference type="ARBA" id="ARBA00022614"/>
    </source>
</evidence>
<dbReference type="SMART" id="SM00365">
    <property type="entry name" value="LRR_SD22"/>
    <property type="match status" value="4"/>
</dbReference>
<dbReference type="SUPFAM" id="SSF52047">
    <property type="entry name" value="RNI-like"/>
    <property type="match status" value="1"/>
</dbReference>
<keyword evidence="10" id="KW-0675">Receptor</keyword>
<sequence>MGHSSDSTALFLLLSFLLLSGTSYLDRVTLGFCNADPNVGCMDIERKALLKLREGLTDPSDRLSSWVGVDCCKWRGIGCNKTTGRVDSLNLRNPYVDVSESDDGTLHALGGEINPSLLVLKDLVDLDLSMNNFGGLELPSFIGSLEKITYLNLSGASFGGVIPANLGNLSKLLHLDLSNNAVESDLRWLSSPSSLQFLNLGGANLTKAAPYWLPTVNMLPSLLELHLPGCGLSILPPALPHINFTSLLLLDLSANGFNSTLSPWLFNLTELVNLDLSRNSLNGELPETLGSLTHLKNLDLSENSDIGGQLSRNLGMLCNLQSLELSINKVTGEITEFIDSLSICPNSSLERLDLGYNSLTGNLPNSLGLLKKLRYLTLWSNSFQGSIPESIGNLTSLEEFYLARNKLGGVIPESFGQLSSLVAVDLSENTWEGVVTEAHFLKLRSLKDVSIQKASPNISLIFNISSNWIPPFKLRFLNLRSCQLGPKFPAWLRNQTELVTVVLNNAKIADTIPDWFWQLDLLLDELDVAYNYQLGGKVPNSLRFSYPATVDLSSNLFEGPLPLWSRNVTSLDLRDNLFSGPIPSNIGDVMPSLSDLDISRNGLSGSIPLSLGNLSLLTTMVLSNNYLSGEIPHFWNNLPFLYIVDMSNNSLSGTIPISMDSLDSLLYLILSSNNLSGKLPSLRNCTGMKSLDLGENKFFGNIPAWIGESMLSLLILRLSSNSFTGSIPSQLCGLSNLHILDLSHNNLSGHIPRCVGNLSGLKTSVFSDKDTSYLYQGKLKVVAKGRVQDFDPTLYLVNSLDLSNNNLSGEMPRELTSLIKLWTLNLSMNHLTGVMPSRIGSMESIETLDLSLNQLSGSSPQSMVSLTFLNHLNLSYNNLSGTIPTGNQFNSLVDPSIYEGNAALCGYPLRDCQVNGGTPQGPSEGGEDTGFKMWGFIISMVIGFVMGFWGVCGSLIISKSWRKKYFHFTDKMIVACIRKYQRAPEI</sequence>
<gene>
    <name evidence="16" type="ORF">RchiOBHm_Chr2g0143091</name>
</gene>
<dbReference type="FunFam" id="3.80.10.10:FF:000095">
    <property type="entry name" value="LRR receptor-like serine/threonine-protein kinase GSO1"/>
    <property type="match status" value="1"/>
</dbReference>
<dbReference type="PRINTS" id="PR00019">
    <property type="entry name" value="LEURICHRPT"/>
</dbReference>
<dbReference type="Gramene" id="PRQ51319">
    <property type="protein sequence ID" value="PRQ51319"/>
    <property type="gene ID" value="RchiOBHm_Chr2g0143091"/>
</dbReference>
<feature type="domain" description="Disease resistance R13L4/SHOC-2-like LRR" evidence="15">
    <location>
        <begin position="348"/>
        <end position="496"/>
    </location>
</feature>
<evidence type="ECO:0000313" key="17">
    <source>
        <dbReference type="Proteomes" id="UP000238479"/>
    </source>
</evidence>